<name>A0A333WG92_ACIBA</name>
<dbReference type="InterPro" id="IPR040836">
    <property type="entry name" value="SAVED"/>
</dbReference>
<dbReference type="AlphaFoldDB" id="A0A333WG92"/>
<proteinExistence type="predicted"/>
<evidence type="ECO:0000259" key="1">
    <source>
        <dbReference type="Pfam" id="PF18145"/>
    </source>
</evidence>
<sequence>MQLDQSLSTQTSLPAIDDLSNAEKYVEEILKHIPINSLGILIDEKCKNIIFVLLQDKIPKSFFRILLNQDNTLNFIRSLVAKNLSIYTRFLQGSIIDIDVLLNFEKLEEIWNLASSQEDEIKDENFIPKKKSEAVNKLDYFINRIFDFGLLTGRGDDLLEKHKNQVYRSSHGRCMFRGCGLKLDIDEITGVMGTYGVLAHNVAASENSTRGIPFFSYQLSDDPTNILLLCEKHHRLIDKVAGAEYTAPYLSQMRQNFIAECEDLLDSLSFSPMPVYLFFWPVNQNIPNSPSRLDVANCLRPLKAILYKDKDLIHEPSLVQLRAVPDDFYKYHFLEDFECQIYQLLRQAKSHDKKIAIFGFGPMPCLIALGSKLGNKGKFIPMLMYRDGSCWMWPNPLCNEKAYDIKGFETIENCAEVTIKLNLTAEPESSKSKAKELGHPIINITAKPDYMGNGAIRNPERGLSFMQDIHALLHRLKDRGISKIHVLPCASNAACIWFGQAFDLYHPEMVIYDYSQNTMIPRLQIHNNGNKNEVSII</sequence>
<organism evidence="2 3">
    <name type="scientific">Acinetobacter baumannii</name>
    <dbReference type="NCBI Taxonomy" id="470"/>
    <lineage>
        <taxon>Bacteria</taxon>
        <taxon>Pseudomonadati</taxon>
        <taxon>Pseudomonadota</taxon>
        <taxon>Gammaproteobacteria</taxon>
        <taxon>Moraxellales</taxon>
        <taxon>Moraxellaceae</taxon>
        <taxon>Acinetobacter</taxon>
        <taxon>Acinetobacter calcoaceticus/baumannii complex</taxon>
    </lineage>
</organism>
<dbReference type="Pfam" id="PF18145">
    <property type="entry name" value="SAVED"/>
    <property type="match status" value="1"/>
</dbReference>
<evidence type="ECO:0000313" key="3">
    <source>
        <dbReference type="Proteomes" id="UP000252694"/>
    </source>
</evidence>
<dbReference type="Proteomes" id="UP000252694">
    <property type="component" value="Unassembled WGS sequence"/>
</dbReference>
<reference evidence="2 3" key="1">
    <citation type="submission" date="2018-07" db="EMBL/GenBank/DDBJ databases">
        <authorList>
            <consortium name="Pathogen Informatics"/>
        </authorList>
    </citation>
    <scope>NUCLEOTIDE SEQUENCE [LARGE SCALE GENOMIC DNA]</scope>
    <source>
        <strain evidence="2 3">4300STDY7045823</strain>
    </source>
</reference>
<protein>
    <recommendedName>
        <fullName evidence="1">SMODS-associated and fused to various effectors domain-containing protein</fullName>
    </recommendedName>
</protein>
<feature type="domain" description="SMODS-associated and fused to various effectors" evidence="1">
    <location>
        <begin position="338"/>
        <end position="524"/>
    </location>
</feature>
<accession>A0A333WG92</accession>
<evidence type="ECO:0000313" key="2">
    <source>
        <dbReference type="EMBL" id="SST33608.1"/>
    </source>
</evidence>
<dbReference type="NCBIfam" id="NF033611">
    <property type="entry name" value="SAVED"/>
    <property type="match status" value="1"/>
</dbReference>
<gene>
    <name evidence="2" type="ORF">SAMEA104305318_04039</name>
</gene>
<dbReference type="RefSeq" id="WP_114190297.1">
    <property type="nucleotide sequence ID" value="NZ_JANBNK010000001.1"/>
</dbReference>
<dbReference type="EMBL" id="UFMQ01000046">
    <property type="protein sequence ID" value="SST33608.1"/>
    <property type="molecule type" value="Genomic_DNA"/>
</dbReference>